<dbReference type="RefSeq" id="WP_239365603.1">
    <property type="nucleotide sequence ID" value="NZ_JAKREW010000010.1"/>
</dbReference>
<comment type="subunit">
    <text evidence="2">Homodimer. Interacts with LigD.</text>
</comment>
<dbReference type="EMBL" id="JAKREW010000010">
    <property type="protein sequence ID" value="MCG7505938.1"/>
    <property type="molecule type" value="Genomic_DNA"/>
</dbReference>
<feature type="region of interest" description="Disordered" evidence="3">
    <location>
        <begin position="253"/>
        <end position="273"/>
    </location>
</feature>
<keyword evidence="2" id="KW-0233">DNA recombination</keyword>
<accession>A0ABS9QET7</accession>
<feature type="compositionally biased region" description="Basic and acidic residues" evidence="3">
    <location>
        <begin position="253"/>
        <end position="267"/>
    </location>
</feature>
<feature type="domain" description="Ku" evidence="4">
    <location>
        <begin position="55"/>
        <end position="184"/>
    </location>
</feature>
<dbReference type="InterPro" id="IPR016194">
    <property type="entry name" value="SPOC-like_C_dom_sf"/>
</dbReference>
<dbReference type="PANTHER" id="PTHR41251">
    <property type="entry name" value="NON-HOMOLOGOUS END JOINING PROTEIN KU"/>
    <property type="match status" value="1"/>
</dbReference>
<sequence length="273" mass="30460">MAPRALWKGELKLADIECPVALYAAASTSQRVSFHIVNRKTSNRVRREYVDEESGRAVDDDDQLKGFDLGNDTFVTVEPDEVAELVPASDKTLSVTRFVKCADLDLLFFDRPYYLGPDRDADEKFALIRDSLAAENVVALAEAVLFRRLRTVAIRADGNGLLANTLHFDHEIASPEKTFAKVAEFKIKKEMLDLAKHIMKSKAGIFDPAHFDDRYDAALAELIKAKIAGREIKPPKRKREGKVIDLMDALRRSAKGEGAKKSEDGRSARRKAG</sequence>
<dbReference type="Gene3D" id="2.40.290.10">
    <property type="match status" value="1"/>
</dbReference>
<dbReference type="HAMAP" id="MF_01875">
    <property type="entry name" value="Prokaryotic_Ku"/>
    <property type="match status" value="1"/>
</dbReference>
<dbReference type="PIRSF" id="PIRSF006493">
    <property type="entry name" value="Prok_Ku"/>
    <property type="match status" value="1"/>
</dbReference>
<evidence type="ECO:0000313" key="6">
    <source>
        <dbReference type="Proteomes" id="UP001201701"/>
    </source>
</evidence>
<evidence type="ECO:0000256" key="1">
    <source>
        <dbReference type="ARBA" id="ARBA00023125"/>
    </source>
</evidence>
<dbReference type="Pfam" id="PF02735">
    <property type="entry name" value="Ku"/>
    <property type="match status" value="1"/>
</dbReference>
<evidence type="ECO:0000313" key="5">
    <source>
        <dbReference type="EMBL" id="MCG7505938.1"/>
    </source>
</evidence>
<proteinExistence type="inferred from homology"/>
<dbReference type="InterPro" id="IPR009187">
    <property type="entry name" value="Prok_Ku"/>
</dbReference>
<dbReference type="Proteomes" id="UP001201701">
    <property type="component" value="Unassembled WGS sequence"/>
</dbReference>
<dbReference type="InterPro" id="IPR006164">
    <property type="entry name" value="DNA_bd_Ku70/Ku80"/>
</dbReference>
<keyword evidence="2" id="KW-0234">DNA repair</keyword>
<comment type="caution">
    <text evidence="5">The sequence shown here is derived from an EMBL/GenBank/DDBJ whole genome shotgun (WGS) entry which is preliminary data.</text>
</comment>
<keyword evidence="1 2" id="KW-0238">DNA-binding</keyword>
<protein>
    <recommendedName>
        <fullName evidence="2">Non-homologous end joining protein Ku</fullName>
    </recommendedName>
</protein>
<gene>
    <name evidence="2" type="primary">ku</name>
    <name evidence="5" type="ORF">L4923_13020</name>
</gene>
<dbReference type="NCBIfam" id="TIGR02772">
    <property type="entry name" value="Ku_bact"/>
    <property type="match status" value="1"/>
</dbReference>
<dbReference type="SUPFAM" id="SSF100939">
    <property type="entry name" value="SPOC domain-like"/>
    <property type="match status" value="1"/>
</dbReference>
<dbReference type="PANTHER" id="PTHR41251:SF1">
    <property type="entry name" value="NON-HOMOLOGOUS END JOINING PROTEIN KU"/>
    <property type="match status" value="1"/>
</dbReference>
<organism evidence="5 6">
    <name type="scientific">Mesorhizobium retamae</name>
    <dbReference type="NCBI Taxonomy" id="2912854"/>
    <lineage>
        <taxon>Bacteria</taxon>
        <taxon>Pseudomonadati</taxon>
        <taxon>Pseudomonadota</taxon>
        <taxon>Alphaproteobacteria</taxon>
        <taxon>Hyphomicrobiales</taxon>
        <taxon>Phyllobacteriaceae</taxon>
        <taxon>Mesorhizobium</taxon>
    </lineage>
</organism>
<dbReference type="SMART" id="SM00559">
    <property type="entry name" value="Ku78"/>
    <property type="match status" value="1"/>
</dbReference>
<keyword evidence="6" id="KW-1185">Reference proteome</keyword>
<evidence type="ECO:0000256" key="3">
    <source>
        <dbReference type="SAM" id="MobiDB-lite"/>
    </source>
</evidence>
<evidence type="ECO:0000259" key="4">
    <source>
        <dbReference type="SMART" id="SM00559"/>
    </source>
</evidence>
<reference evidence="5 6" key="1">
    <citation type="submission" date="2022-02" db="EMBL/GenBank/DDBJ databases">
        <title>Draft genome sequence of Mezorhizobium retamae strain IRAMC:0171 isolated from Retama raetam nodules.</title>
        <authorList>
            <person name="Bengaied R."/>
            <person name="Sbissi I."/>
            <person name="Huber K."/>
            <person name="Ghodbane F."/>
            <person name="Nouioui I."/>
            <person name="Tarhouni M."/>
            <person name="Gtari M."/>
        </authorList>
    </citation>
    <scope>NUCLEOTIDE SEQUENCE [LARGE SCALE GENOMIC DNA]</scope>
    <source>
        <strain evidence="5 6">IRAMC:0171</strain>
    </source>
</reference>
<evidence type="ECO:0000256" key="2">
    <source>
        <dbReference type="HAMAP-Rule" id="MF_01875"/>
    </source>
</evidence>
<comment type="similarity">
    <text evidence="2">Belongs to the prokaryotic Ku family.</text>
</comment>
<keyword evidence="2" id="KW-0227">DNA damage</keyword>
<name>A0ABS9QET7_9HYPH</name>
<comment type="function">
    <text evidence="2">With LigD forms a non-homologous end joining (NHEJ) DNA repair enzyme, which repairs dsDNA breaks with reduced fidelity. Binds linear dsDNA with 5'- and 3'- overhangs but not closed circular dsDNA nor ssDNA. Recruits and stimulates the ligase activity of LigD.</text>
</comment>